<keyword evidence="3" id="KW-0677">Repeat</keyword>
<dbReference type="GO" id="GO:0007009">
    <property type="term" value="P:plasma membrane organization"/>
    <property type="evidence" value="ECO:0007669"/>
    <property type="project" value="TreeGrafter"/>
</dbReference>
<feature type="domain" description="C2" evidence="6">
    <location>
        <begin position="218"/>
        <end position="345"/>
    </location>
</feature>
<dbReference type="InterPro" id="IPR035892">
    <property type="entry name" value="C2_domain_sf"/>
</dbReference>
<evidence type="ECO:0000313" key="9">
    <source>
        <dbReference type="Proteomes" id="UP000887013"/>
    </source>
</evidence>
<comment type="subcellular location">
    <subcellularLocation>
        <location evidence="1">Membrane</location>
        <topology evidence="1">Single-pass membrane protein</topology>
    </subcellularLocation>
</comment>
<dbReference type="InterPro" id="IPR037721">
    <property type="entry name" value="Ferlin"/>
</dbReference>
<dbReference type="Pfam" id="PF00168">
    <property type="entry name" value="C2"/>
    <property type="match status" value="1"/>
</dbReference>
<dbReference type="InterPro" id="IPR037725">
    <property type="entry name" value="C2F_Ferlin"/>
</dbReference>
<dbReference type="Pfam" id="PF22901">
    <property type="entry name" value="dsrm_Ferlin"/>
    <property type="match status" value="1"/>
</dbReference>
<protein>
    <submittedName>
        <fullName evidence="7">Otoferlin</fullName>
    </submittedName>
</protein>
<proteinExistence type="predicted"/>
<evidence type="ECO:0000256" key="2">
    <source>
        <dbReference type="ARBA" id="ARBA00022692"/>
    </source>
</evidence>
<reference evidence="7" key="1">
    <citation type="submission" date="2020-08" db="EMBL/GenBank/DDBJ databases">
        <title>Multicomponent nature underlies the extraordinary mechanical properties of spider dragline silk.</title>
        <authorList>
            <person name="Kono N."/>
            <person name="Nakamura H."/>
            <person name="Mori M."/>
            <person name="Yoshida Y."/>
            <person name="Ohtoshi R."/>
            <person name="Malay A.D."/>
            <person name="Moran D.A.P."/>
            <person name="Tomita M."/>
            <person name="Numata K."/>
            <person name="Arakawa K."/>
        </authorList>
    </citation>
    <scope>NUCLEOTIDE SEQUENCE</scope>
</reference>
<keyword evidence="2" id="KW-0812">Transmembrane</keyword>
<comment type="caution">
    <text evidence="7">The sequence shown here is derived from an EMBL/GenBank/DDBJ whole genome shotgun (WGS) entry which is preliminary data.</text>
</comment>
<feature type="domain" description="C2" evidence="6">
    <location>
        <begin position="1"/>
        <end position="100"/>
    </location>
</feature>
<dbReference type="PROSITE" id="PS50004">
    <property type="entry name" value="C2"/>
    <property type="match status" value="2"/>
</dbReference>
<evidence type="ECO:0000256" key="3">
    <source>
        <dbReference type="ARBA" id="ARBA00022737"/>
    </source>
</evidence>
<dbReference type="GO" id="GO:0016020">
    <property type="term" value="C:membrane"/>
    <property type="evidence" value="ECO:0007669"/>
    <property type="project" value="UniProtKB-SubCell"/>
</dbReference>
<dbReference type="InterPro" id="IPR000008">
    <property type="entry name" value="C2_dom"/>
</dbReference>
<dbReference type="PANTHER" id="PTHR12546">
    <property type="entry name" value="FER-1-LIKE"/>
    <property type="match status" value="1"/>
</dbReference>
<dbReference type="EMBL" id="BMAW01072587">
    <property type="protein sequence ID" value="GFT83699.1"/>
    <property type="molecule type" value="Genomic_DNA"/>
</dbReference>
<evidence type="ECO:0000259" key="6">
    <source>
        <dbReference type="PROSITE" id="PS50004"/>
    </source>
</evidence>
<keyword evidence="5" id="KW-0472">Membrane</keyword>
<evidence type="ECO:0000256" key="4">
    <source>
        <dbReference type="ARBA" id="ARBA00022989"/>
    </source>
</evidence>
<organism evidence="7 9">
    <name type="scientific">Nephila pilipes</name>
    <name type="common">Giant wood spider</name>
    <name type="synonym">Nephila maculata</name>
    <dbReference type="NCBI Taxonomy" id="299642"/>
    <lineage>
        <taxon>Eukaryota</taxon>
        <taxon>Metazoa</taxon>
        <taxon>Ecdysozoa</taxon>
        <taxon>Arthropoda</taxon>
        <taxon>Chelicerata</taxon>
        <taxon>Arachnida</taxon>
        <taxon>Araneae</taxon>
        <taxon>Araneomorphae</taxon>
        <taxon>Entelegynae</taxon>
        <taxon>Araneoidea</taxon>
        <taxon>Nephilidae</taxon>
        <taxon>Nephila</taxon>
    </lineage>
</organism>
<evidence type="ECO:0000313" key="8">
    <source>
        <dbReference type="EMBL" id="GFT83699.1"/>
    </source>
</evidence>
<dbReference type="CDD" id="cd08374">
    <property type="entry name" value="C2F_Ferlin"/>
    <property type="match status" value="1"/>
</dbReference>
<accession>A0A8X6NG21</accession>
<dbReference type="PANTHER" id="PTHR12546:SF60">
    <property type="entry name" value="MISFIRE, ISOFORM F"/>
    <property type="match status" value="1"/>
</dbReference>
<dbReference type="InterPro" id="IPR055072">
    <property type="entry name" value="Ferlin_DSRM"/>
</dbReference>
<dbReference type="SUPFAM" id="SSF49562">
    <property type="entry name" value="C2 domain (Calcium/lipid-binding domain, CaLB)"/>
    <property type="match status" value="2"/>
</dbReference>
<gene>
    <name evidence="7" type="primary">OTOF</name>
    <name evidence="7" type="ORF">NPIL_348161</name>
    <name evidence="8" type="ORF">NPIL_8741</name>
</gene>
<dbReference type="AlphaFoldDB" id="A0A8X6NG21"/>
<dbReference type="Proteomes" id="UP000887013">
    <property type="component" value="Unassembled WGS sequence"/>
</dbReference>
<dbReference type="Gene3D" id="2.60.40.150">
    <property type="entry name" value="C2 domain"/>
    <property type="match status" value="2"/>
</dbReference>
<evidence type="ECO:0000256" key="5">
    <source>
        <dbReference type="ARBA" id="ARBA00023136"/>
    </source>
</evidence>
<dbReference type="CDD" id="cd04037">
    <property type="entry name" value="C2E_Ferlin"/>
    <property type="match status" value="1"/>
</dbReference>
<evidence type="ECO:0000313" key="7">
    <source>
        <dbReference type="EMBL" id="GFT11510.1"/>
    </source>
</evidence>
<name>A0A8X6NG21_NEPPI</name>
<dbReference type="EMBL" id="BMAW01057515">
    <property type="protein sequence ID" value="GFT11510.1"/>
    <property type="molecule type" value="Genomic_DNA"/>
</dbReference>
<dbReference type="InterPro" id="IPR037724">
    <property type="entry name" value="C2E_Ferlin"/>
</dbReference>
<dbReference type="OrthoDB" id="6421401at2759"/>
<keyword evidence="4" id="KW-1133">Transmembrane helix</keyword>
<feature type="non-terminal residue" evidence="7">
    <location>
        <position position="345"/>
    </location>
</feature>
<keyword evidence="9" id="KW-1185">Reference proteome</keyword>
<sequence>MFSSFTFFALDLFLANDFRRSSTTFNEIQIRQEIELKYVICGTCVLNWLRCFEFIANFPEDSILHVQIFDWNLVGADALIGETVIDLENRFFSRHRAICGLARVYETKGPNAWRDALKPTEILKKLCQESRLDGPHIEKQRIRIGNIMYEFQDGFGYGRTGRENMALTLLHRWKEISPGRYSLVPEHIETRTLYHPRKPAEPQGQLMMWLDMFEEDTVPPRVPREISMRKSESYELRVIIWNTDEVILDDDAFFTGEKMSDIYVKGWLTKKGDAQTTDVHYRSLTGEGNFNWRFVFPFDYLSIERKLVVIKKVSIFSWDETEFKMPPILELQVWDADHFSSDDNL</sequence>
<evidence type="ECO:0000256" key="1">
    <source>
        <dbReference type="ARBA" id="ARBA00004167"/>
    </source>
</evidence>